<dbReference type="GO" id="GO:0004318">
    <property type="term" value="F:enoyl-[acyl-carrier-protein] reductase (NADH) activity"/>
    <property type="evidence" value="ECO:0007669"/>
    <property type="project" value="UniProtKB-EC"/>
</dbReference>
<dbReference type="PIRSF" id="PIRSF000094">
    <property type="entry name" value="Enoyl-ACP_rdct"/>
    <property type="match status" value="1"/>
</dbReference>
<dbReference type="UniPathway" id="UPA00094"/>
<comment type="similarity">
    <text evidence="2 9">Belongs to the short-chain dehydrogenases/reductases (SDR) family. FabI subfamily.</text>
</comment>
<reference evidence="14" key="2">
    <citation type="submission" date="2007-04" db="EMBL/GenBank/DDBJ databases">
        <title>Complete genome sequence of the nitrogen-fixing bacterium Azorhizobium caulinodans ORS571.</title>
        <authorList>
            <person name="Lee K.B."/>
            <person name="Backer P.D."/>
            <person name="Aono T."/>
            <person name="Liu C.T."/>
            <person name="Suzuki S."/>
            <person name="Suzuki T."/>
            <person name="Kaneko T."/>
            <person name="Yamada M."/>
            <person name="Tabata S."/>
            <person name="Kupfer D.M."/>
            <person name="Najar F.Z."/>
            <person name="Wiley G.B."/>
            <person name="Roe B."/>
            <person name="Binnewies T."/>
            <person name="Ussery D."/>
            <person name="Vereecke D."/>
            <person name="Gevers D."/>
            <person name="Holsters M."/>
            <person name="Oyaizu H."/>
        </authorList>
    </citation>
    <scope>NUCLEOTIDE SEQUENCE [LARGE SCALE GENOMIC DNA]</scope>
    <source>
        <strain evidence="14">ATCC 43989 / DSM 5975 / JCM 20966 / LMG 6465 / NBRC 14845 / NCIMB 13405 / ORS 571</strain>
    </source>
</reference>
<dbReference type="Pfam" id="PF13561">
    <property type="entry name" value="adh_short_C2"/>
    <property type="match status" value="1"/>
</dbReference>
<feature type="binding site" evidence="12">
    <location>
        <position position="123"/>
    </location>
    <ligand>
        <name>NAD(+)</name>
        <dbReference type="ChEBI" id="CHEBI:57540"/>
    </ligand>
</feature>
<feature type="binding site" evidence="12">
    <location>
        <position position="193"/>
    </location>
    <ligand>
        <name>NAD(+)</name>
        <dbReference type="ChEBI" id="CHEBI:57540"/>
    </ligand>
</feature>
<sequence length="285" mass="30590">MAPNLHIATHHTCVSQDVPPRPEVSMIDATQMPALEGKRALILGIANEHSIAYGCARVFRRLGAEVALTYLNEKARPFVEPLAHELDARIFAPCDVEQEGALDSVFAEVRETWGGLDIALHSIAFAPKDDLHGRLVDSSAAGFALAMDVSCHSFIRMAHLAEPLMTQGGTLLAMTYQGANKVVPNYNLMGPVKAALESAVRYLAYELGPKGIRVHAISPGPLKTRAASGLKDFDLLLNEAATRAPVHELVDIDDVGMTAAFLATPFAHRLTGMTVYVDGGLSIMA</sequence>
<feature type="active site" description="Proton acceptor" evidence="10">
    <location>
        <position position="186"/>
    </location>
</feature>
<evidence type="ECO:0000256" key="10">
    <source>
        <dbReference type="PIRSR" id="PIRSR000094-1"/>
    </source>
</evidence>
<dbReference type="EMBL" id="AP009384">
    <property type="protein sequence ID" value="BAF88767.1"/>
    <property type="molecule type" value="Genomic_DNA"/>
</dbReference>
<keyword evidence="5 9" id="KW-0560">Oxidoreductase</keyword>
<evidence type="ECO:0000256" key="8">
    <source>
        <dbReference type="ARBA" id="ARBA00048572"/>
    </source>
</evidence>
<reference evidence="13 14" key="3">
    <citation type="journal article" date="2008" name="BMC Genomics">
        <title>The genome of the versatile nitrogen fixer Azorhizobium caulinodans ORS571.</title>
        <authorList>
            <person name="Lee KB."/>
            <person name="Backer P.D."/>
            <person name="Aono T."/>
            <person name="Liu CT."/>
            <person name="Suzuki S."/>
            <person name="Suzuki T."/>
            <person name="Kaneko T."/>
            <person name="Yamada M."/>
            <person name="Tabata S."/>
            <person name="Kupfer D.M."/>
            <person name="Najar F.Z."/>
            <person name="Wiley G.B."/>
            <person name="Roe B."/>
            <person name="Binnewies T.T."/>
            <person name="Ussery D.W."/>
            <person name="D'Haeze W."/>
            <person name="Herder J.D."/>
            <person name="Gevers D."/>
            <person name="Vereecke D."/>
            <person name="Holsters M."/>
            <person name="Oyaizu H."/>
        </authorList>
    </citation>
    <scope>NUCLEOTIDE SEQUENCE [LARGE SCALE GENOMIC DNA]</scope>
    <source>
        <strain evidence="14">ATCC 43989 / DSM 5975 / JCM 20966 / LMG 6465 / NBRC 14845 / NCIMB 13405 / ORS 571</strain>
    </source>
</reference>
<dbReference type="Gene3D" id="3.40.50.720">
    <property type="entry name" value="NAD(P)-binding Rossmann-like Domain"/>
    <property type="match status" value="1"/>
</dbReference>
<evidence type="ECO:0000256" key="12">
    <source>
        <dbReference type="PIRSR" id="PIRSR000094-3"/>
    </source>
</evidence>
<accession>A8I9B9</accession>
<keyword evidence="14" id="KW-1185">Reference proteome</keyword>
<dbReference type="eggNOG" id="COG0623">
    <property type="taxonomic scope" value="Bacteria"/>
</dbReference>
<dbReference type="PANTHER" id="PTHR43159">
    <property type="entry name" value="ENOYL-[ACYL-CARRIER-PROTEIN] REDUCTASE"/>
    <property type="match status" value="1"/>
</dbReference>
<reference evidence="13 14" key="4">
    <citation type="journal article" date="2009" name="Appl. Environ. Microbiol.">
        <title>Comparative genome-wide transcriptional profiling of Azorhizobium caulinodans ORS571 grown under free-living and symbiotic conditions.</title>
        <authorList>
            <person name="Tsukada S."/>
            <person name="Aono T."/>
            <person name="Akiba N."/>
            <person name="Lee KB."/>
            <person name="Liu CT."/>
            <person name="Toyazaki H."/>
            <person name="Oyaizu H."/>
        </authorList>
    </citation>
    <scope>NUCLEOTIDE SEQUENCE [LARGE SCALE GENOMIC DNA]</scope>
    <source>
        <strain evidence="14">ATCC 43989 / DSM 5975 / JCM 20966 / LMG 6465 / NBRC 14845 / NCIMB 13405 / ORS 571</strain>
    </source>
</reference>
<dbReference type="InterPro" id="IPR036291">
    <property type="entry name" value="NAD(P)-bd_dom_sf"/>
</dbReference>
<evidence type="ECO:0000256" key="9">
    <source>
        <dbReference type="PIRNR" id="PIRNR000094"/>
    </source>
</evidence>
<keyword evidence="4" id="KW-0276">Fatty acid metabolism</keyword>
<dbReference type="Proteomes" id="UP000000270">
    <property type="component" value="Chromosome"/>
</dbReference>
<reference evidence="13 14" key="5">
    <citation type="journal article" date="2010" name="Appl. Environ. Microbiol.">
        <title>phrR-like gene praR of Azorhizobium caulinodans ORS571 is essential for symbiosis with Sesbania rostrata and is involved in expression of reb genes.</title>
        <authorList>
            <person name="Akiba N."/>
            <person name="Aono T."/>
            <person name="Toyazaki H."/>
            <person name="Sato S."/>
            <person name="Oyaizu H."/>
        </authorList>
    </citation>
    <scope>NUCLEOTIDE SEQUENCE [LARGE SCALE GENOMIC DNA]</scope>
    <source>
        <strain evidence="14">ATCC 43989 / DSM 5975 / JCM 20966 / LMG 6465 / NBRC 14845 / NCIMB 13405 / ORS 571</strain>
    </source>
</reference>
<dbReference type="KEGG" id="azc:AZC_2769"/>
<dbReference type="NCBIfam" id="NF005717">
    <property type="entry name" value="PRK07533.1"/>
    <property type="match status" value="1"/>
</dbReference>
<dbReference type="HOGENOM" id="CLU_010194_10_1_5"/>
<evidence type="ECO:0000256" key="11">
    <source>
        <dbReference type="PIRSR" id="PIRSR000094-2"/>
    </source>
</evidence>
<keyword evidence="9 12" id="KW-0520">NAD</keyword>
<protein>
    <recommendedName>
        <fullName evidence="9">Enoyl-[acyl-carrier-protein] reductase [NADH]</fullName>
        <ecNumber evidence="9">1.3.1.9</ecNumber>
    </recommendedName>
</protein>
<keyword evidence="7 9" id="KW-0275">Fatty acid biosynthesis</keyword>
<evidence type="ECO:0000256" key="6">
    <source>
        <dbReference type="ARBA" id="ARBA00023098"/>
    </source>
</evidence>
<evidence type="ECO:0000313" key="13">
    <source>
        <dbReference type="EMBL" id="BAF88767.1"/>
    </source>
</evidence>
<evidence type="ECO:0000256" key="7">
    <source>
        <dbReference type="ARBA" id="ARBA00023160"/>
    </source>
</evidence>
<evidence type="ECO:0000256" key="2">
    <source>
        <dbReference type="ARBA" id="ARBA00009233"/>
    </source>
</evidence>
<dbReference type="InterPro" id="IPR002347">
    <property type="entry name" value="SDR_fam"/>
</dbReference>
<comment type="catalytic activity">
    <reaction evidence="8 9">
        <text>a 2,3-saturated acyl-[ACP] + NAD(+) = a (2E)-enoyl-[ACP] + NADH + H(+)</text>
        <dbReference type="Rhea" id="RHEA:10240"/>
        <dbReference type="Rhea" id="RHEA-COMP:9925"/>
        <dbReference type="Rhea" id="RHEA-COMP:9926"/>
        <dbReference type="ChEBI" id="CHEBI:15378"/>
        <dbReference type="ChEBI" id="CHEBI:57540"/>
        <dbReference type="ChEBI" id="CHEBI:57945"/>
        <dbReference type="ChEBI" id="CHEBI:78784"/>
        <dbReference type="ChEBI" id="CHEBI:78785"/>
        <dbReference type="EC" id="1.3.1.9"/>
    </reaction>
</comment>
<dbReference type="PANTHER" id="PTHR43159:SF2">
    <property type="entry name" value="ENOYL-[ACYL-CARRIER-PROTEIN] REDUCTASE [NADH], CHLOROPLASTIC"/>
    <property type="match status" value="1"/>
</dbReference>
<dbReference type="STRING" id="438753.AZC_2769"/>
<dbReference type="InterPro" id="IPR014358">
    <property type="entry name" value="Enoyl-ACP_Rdtase_NADH"/>
</dbReference>
<dbReference type="EC" id="1.3.1.9" evidence="9"/>
<evidence type="ECO:0000313" key="14">
    <source>
        <dbReference type="Proteomes" id="UP000000270"/>
    </source>
</evidence>
<reference evidence="13 14" key="6">
    <citation type="journal article" date="2011" name="Appl. Environ. Microbiol.">
        <title>Involvement of the azorhizobial chromosome partition gene (parA) in the onset of bacteroid differentiation during Sesbania rostrata stem nodule development.</title>
        <authorList>
            <person name="Liu CT."/>
            <person name="Lee KB."/>
            <person name="Wang YS."/>
            <person name="Peng MH."/>
            <person name="Lee KT."/>
            <person name="Suzuki S."/>
            <person name="Suzuki T."/>
            <person name="Oyaizu H."/>
        </authorList>
    </citation>
    <scope>NUCLEOTIDE SEQUENCE [LARGE SCALE GENOMIC DNA]</scope>
    <source>
        <strain evidence="14">ATCC 43989 / DSM 5975 / JCM 20966 / LMG 6465 / NBRC 14845 / NCIMB 13405 / ORS 571</strain>
    </source>
</reference>
<comment type="pathway">
    <text evidence="1">Lipid metabolism; fatty acid biosynthesis.</text>
</comment>
<feature type="active site" description="Proton acceptor" evidence="10">
    <location>
        <position position="176"/>
    </location>
</feature>
<dbReference type="CDD" id="cd05372">
    <property type="entry name" value="ENR_SDR"/>
    <property type="match status" value="1"/>
</dbReference>
<evidence type="ECO:0000256" key="1">
    <source>
        <dbReference type="ARBA" id="ARBA00005194"/>
    </source>
</evidence>
<feature type="binding site" evidence="12">
    <location>
        <begin position="95"/>
        <end position="96"/>
    </location>
    <ligand>
        <name>NAD(+)</name>
        <dbReference type="ChEBI" id="CHEBI:57540"/>
    </ligand>
</feature>
<evidence type="ECO:0000256" key="3">
    <source>
        <dbReference type="ARBA" id="ARBA00022516"/>
    </source>
</evidence>
<feature type="binding site" evidence="11">
    <location>
        <position position="126"/>
    </location>
    <ligand>
        <name>substrate</name>
    </ligand>
</feature>
<dbReference type="AlphaFoldDB" id="A8I9B9"/>
<dbReference type="GO" id="GO:0006633">
    <property type="term" value="P:fatty acid biosynthetic process"/>
    <property type="evidence" value="ECO:0007669"/>
    <property type="project" value="UniProtKB-UniPathway"/>
</dbReference>
<feature type="binding site" evidence="12">
    <location>
        <begin position="50"/>
        <end position="51"/>
    </location>
    <ligand>
        <name>NAD(+)</name>
        <dbReference type="ChEBI" id="CHEBI:57540"/>
    </ligand>
</feature>
<dbReference type="Gene3D" id="1.10.8.400">
    <property type="entry name" value="Enoyl acyl carrier protein reductase"/>
    <property type="match status" value="1"/>
</dbReference>
<evidence type="ECO:0000256" key="5">
    <source>
        <dbReference type="ARBA" id="ARBA00023002"/>
    </source>
</evidence>
<keyword evidence="3 9" id="KW-0444">Lipid biosynthesis</keyword>
<keyword evidence="6" id="KW-0443">Lipid metabolism</keyword>
<feature type="binding site" evidence="12">
    <location>
        <position position="44"/>
    </location>
    <ligand>
        <name>NAD(+)</name>
        <dbReference type="ChEBI" id="CHEBI:57540"/>
    </ligand>
</feature>
<dbReference type="PRINTS" id="PR00081">
    <property type="entry name" value="GDHRDH"/>
</dbReference>
<reference evidence="13 14" key="1">
    <citation type="journal article" date="2007" name="Appl. Environ. Microbiol.">
        <title>Rhizobial factors required for stem nodule maturation and maintenance in Sesbania rostrata-Azorhizobium caulinodans ORS571 symbiosis.</title>
        <authorList>
            <person name="Suzuki S."/>
            <person name="Aono T."/>
            <person name="Lee KB."/>
            <person name="Suzuki T."/>
            <person name="Liu CT."/>
            <person name="Miwa H."/>
            <person name="Wakao S."/>
            <person name="Iki T."/>
            <person name="Oyaizu H."/>
        </authorList>
    </citation>
    <scope>NUCLEOTIDE SEQUENCE [LARGE SCALE GENOMIC DNA]</scope>
    <source>
        <strain evidence="14">ATCC 43989 / DSM 5975 / JCM 20966 / LMG 6465 / NBRC 14845 / NCIMB 13405 / ORS 571</strain>
    </source>
</reference>
<name>A8I9B9_AZOC5</name>
<dbReference type="SUPFAM" id="SSF51735">
    <property type="entry name" value="NAD(P)-binding Rossmann-fold domains"/>
    <property type="match status" value="1"/>
</dbReference>
<evidence type="ECO:0000256" key="4">
    <source>
        <dbReference type="ARBA" id="ARBA00022832"/>
    </source>
</evidence>
<proteinExistence type="inferred from homology"/>
<organism evidence="13 14">
    <name type="scientific">Azorhizobium caulinodans (strain ATCC 43989 / DSM 5975 / JCM 20966 / LMG 6465 / NBRC 14845 / NCIMB 13405 / ORS 571)</name>
    <dbReference type="NCBI Taxonomy" id="438753"/>
    <lineage>
        <taxon>Bacteria</taxon>
        <taxon>Pseudomonadati</taxon>
        <taxon>Pseudomonadota</taxon>
        <taxon>Alphaproteobacteria</taxon>
        <taxon>Hyphomicrobiales</taxon>
        <taxon>Xanthobacteraceae</taxon>
        <taxon>Azorhizobium</taxon>
    </lineage>
</organism>
<gene>
    <name evidence="13" type="ordered locus">AZC_2769</name>
</gene>